<evidence type="ECO:0000256" key="11">
    <source>
        <dbReference type="ARBA" id="ARBA00023134"/>
    </source>
</evidence>
<sequence>MEYRLERAVASFPLPYNSDGTIYREYRFSREVRDFCEQEALDPKAQLRVAKCVVVGDIGVGKTCLINRFGYNIFSNNYKATIGVDFDVQRFKILQLPFCLQIWDTAGQERFKCITSTYYRGAHVAVVVFDMSNVNSLSSAKKWVDEMLTSNAKIKPIVFLVGSKKDLVSPSVQEFIENEAIKVAQQLEAEYWSVSAQTGENIEDLFTRIAVLTFQEVIWREIEAAENEKRAADEKNKSVINYSDNFVRRKKSSCFGKSKCFSFKCFKCFKTSKK</sequence>
<evidence type="ECO:0000256" key="9">
    <source>
        <dbReference type="ARBA" id="ARBA00022927"/>
    </source>
</evidence>
<keyword evidence="7" id="KW-0378">Hydrolase</keyword>
<evidence type="ECO:0000256" key="4">
    <source>
        <dbReference type="ARBA" id="ARBA00022448"/>
    </source>
</evidence>
<gene>
    <name evidence="19" type="ORF">B4U79_00140</name>
    <name evidence="20" type="ORF">B4U79_11927</name>
</gene>
<evidence type="ECO:0000256" key="14">
    <source>
        <dbReference type="ARBA" id="ARBA00023289"/>
    </source>
</evidence>
<dbReference type="GO" id="GO:0003925">
    <property type="term" value="F:G protein activity"/>
    <property type="evidence" value="ECO:0007669"/>
    <property type="project" value="UniProtKB-EC"/>
</dbReference>
<keyword evidence="21" id="KW-1185">Reference proteome</keyword>
<evidence type="ECO:0000256" key="6">
    <source>
        <dbReference type="ARBA" id="ARBA00022741"/>
    </source>
</evidence>
<dbReference type="SMART" id="SM00173">
    <property type="entry name" value="RAS"/>
    <property type="match status" value="1"/>
</dbReference>
<proteinExistence type="inferred from homology"/>
<keyword evidence="11" id="KW-0342">GTP-binding</keyword>
<comment type="caution">
    <text evidence="19">The sequence shown here is derived from an EMBL/GenBank/DDBJ whole genome shotgun (WGS) entry which is preliminary data.</text>
</comment>
<evidence type="ECO:0000313" key="20">
    <source>
        <dbReference type="EMBL" id="RWS15573.1"/>
    </source>
</evidence>
<comment type="catalytic activity">
    <reaction evidence="16">
        <text>GTP + H2O = GDP + phosphate + H(+)</text>
        <dbReference type="Rhea" id="RHEA:19669"/>
        <dbReference type="ChEBI" id="CHEBI:15377"/>
        <dbReference type="ChEBI" id="CHEBI:15378"/>
        <dbReference type="ChEBI" id="CHEBI:37565"/>
        <dbReference type="ChEBI" id="CHEBI:43474"/>
        <dbReference type="ChEBI" id="CHEBI:58189"/>
        <dbReference type="EC" id="3.6.5.2"/>
    </reaction>
    <physiologicalReaction direction="left-to-right" evidence="16">
        <dbReference type="Rhea" id="RHEA:19670"/>
    </physiologicalReaction>
</comment>
<name>A0A443R135_9ACAR</name>
<dbReference type="OrthoDB" id="413584at2759"/>
<organism evidence="19 21">
    <name type="scientific">Dinothrombium tinctorium</name>
    <dbReference type="NCBI Taxonomy" id="1965070"/>
    <lineage>
        <taxon>Eukaryota</taxon>
        <taxon>Metazoa</taxon>
        <taxon>Ecdysozoa</taxon>
        <taxon>Arthropoda</taxon>
        <taxon>Chelicerata</taxon>
        <taxon>Arachnida</taxon>
        <taxon>Acari</taxon>
        <taxon>Acariformes</taxon>
        <taxon>Trombidiformes</taxon>
        <taxon>Prostigmata</taxon>
        <taxon>Anystina</taxon>
        <taxon>Parasitengona</taxon>
        <taxon>Trombidioidea</taxon>
        <taxon>Trombidiidae</taxon>
        <taxon>Dinothrombium</taxon>
    </lineage>
</organism>
<dbReference type="EMBL" id="NCKU01002702">
    <property type="protein sequence ID" value="RWS08982.1"/>
    <property type="molecule type" value="Genomic_DNA"/>
</dbReference>
<dbReference type="FunFam" id="3.40.50.300:FF:000707">
    <property type="entry name" value="RAB36, member RAS oncogene family"/>
    <property type="match status" value="1"/>
</dbReference>
<dbReference type="GO" id="GO:0015031">
    <property type="term" value="P:protein transport"/>
    <property type="evidence" value="ECO:0007669"/>
    <property type="project" value="UniProtKB-KW"/>
</dbReference>
<evidence type="ECO:0000256" key="7">
    <source>
        <dbReference type="ARBA" id="ARBA00022801"/>
    </source>
</evidence>
<dbReference type="InterPro" id="IPR050227">
    <property type="entry name" value="Rab"/>
</dbReference>
<dbReference type="GO" id="GO:0046872">
    <property type="term" value="F:metal ion binding"/>
    <property type="evidence" value="ECO:0007669"/>
    <property type="project" value="UniProtKB-KW"/>
</dbReference>
<dbReference type="EMBL" id="NCKU01000421">
    <property type="protein sequence ID" value="RWS15573.1"/>
    <property type="molecule type" value="Genomic_DNA"/>
</dbReference>
<comment type="cofactor">
    <cofactor evidence="1">
        <name>Mg(2+)</name>
        <dbReference type="ChEBI" id="CHEBI:18420"/>
    </cofactor>
</comment>
<dbReference type="Pfam" id="PF00071">
    <property type="entry name" value="Ras"/>
    <property type="match status" value="1"/>
</dbReference>
<keyword evidence="10" id="KW-0333">Golgi apparatus</keyword>
<dbReference type="GO" id="GO:0005525">
    <property type="term" value="F:GTP binding"/>
    <property type="evidence" value="ECO:0007669"/>
    <property type="project" value="UniProtKB-KW"/>
</dbReference>
<evidence type="ECO:0000256" key="15">
    <source>
        <dbReference type="ARBA" id="ARBA00037794"/>
    </source>
</evidence>
<keyword evidence="13" id="KW-0449">Lipoprotein</keyword>
<dbReference type="PROSITE" id="PS51419">
    <property type="entry name" value="RAB"/>
    <property type="match status" value="1"/>
</dbReference>
<dbReference type="AlphaFoldDB" id="A0A443R135"/>
<evidence type="ECO:0000256" key="5">
    <source>
        <dbReference type="ARBA" id="ARBA00022723"/>
    </source>
</evidence>
<dbReference type="SMART" id="SM00174">
    <property type="entry name" value="RHO"/>
    <property type="match status" value="1"/>
</dbReference>
<dbReference type="Proteomes" id="UP000285301">
    <property type="component" value="Unassembled WGS sequence"/>
</dbReference>
<dbReference type="NCBIfam" id="TIGR00231">
    <property type="entry name" value="small_GTP"/>
    <property type="match status" value="1"/>
</dbReference>
<keyword evidence="5" id="KW-0479">Metal-binding</keyword>
<reference evidence="19" key="2">
    <citation type="submission" date="2018-11" db="EMBL/GenBank/DDBJ databases">
        <title>Trombidioid mite genomics.</title>
        <authorList>
            <person name="Dong X."/>
        </authorList>
    </citation>
    <scope>NUCLEOTIDE SEQUENCE</scope>
    <source>
        <strain evidence="19">UoL-WK</strain>
    </source>
</reference>
<dbReference type="InterPro" id="IPR001806">
    <property type="entry name" value="Small_GTPase"/>
</dbReference>
<dbReference type="PROSITE" id="PS51421">
    <property type="entry name" value="RAS"/>
    <property type="match status" value="1"/>
</dbReference>
<keyword evidence="8" id="KW-0460">Magnesium</keyword>
<evidence type="ECO:0000256" key="2">
    <source>
        <dbReference type="ARBA" id="ARBA00006270"/>
    </source>
</evidence>
<evidence type="ECO:0000256" key="3">
    <source>
        <dbReference type="ARBA" id="ARBA00011984"/>
    </source>
</evidence>
<dbReference type="SMART" id="SM00176">
    <property type="entry name" value="RAN"/>
    <property type="match status" value="1"/>
</dbReference>
<keyword evidence="9" id="KW-0653">Protein transport</keyword>
<dbReference type="InterPro" id="IPR027417">
    <property type="entry name" value="P-loop_NTPase"/>
</dbReference>
<evidence type="ECO:0000313" key="19">
    <source>
        <dbReference type="EMBL" id="RWS08982.1"/>
    </source>
</evidence>
<comment type="function">
    <text evidence="17">The small GTPases Rab are key regulators of intracellular membrane trafficking, from the formation of transport vesicles to their fusion with membranes. Rabs cycle between an inactive GDP-bound form and an active GTP-bound form that is able to recruit to membranes different sets of downstream effectors directly responsible for vesicle formation, movement, tethering and fusion.</text>
</comment>
<keyword evidence="14" id="KW-0636">Prenylation</keyword>
<evidence type="ECO:0000256" key="17">
    <source>
        <dbReference type="ARBA" id="ARBA00058763"/>
    </source>
</evidence>
<dbReference type="PANTHER" id="PTHR47977">
    <property type="entry name" value="RAS-RELATED PROTEIN RAB"/>
    <property type="match status" value="1"/>
</dbReference>
<keyword evidence="4" id="KW-0813">Transport</keyword>
<dbReference type="PRINTS" id="PR00449">
    <property type="entry name" value="RASTRNSFRMNG"/>
</dbReference>
<evidence type="ECO:0000256" key="12">
    <source>
        <dbReference type="ARBA" id="ARBA00023136"/>
    </source>
</evidence>
<evidence type="ECO:0000313" key="21">
    <source>
        <dbReference type="Proteomes" id="UP000285301"/>
    </source>
</evidence>
<protein>
    <recommendedName>
        <fullName evidence="18">Ras-related protein Rab-36</fullName>
        <ecNumber evidence="3">3.6.5.2</ecNumber>
    </recommendedName>
</protein>
<dbReference type="SMART" id="SM00175">
    <property type="entry name" value="RAB"/>
    <property type="match status" value="1"/>
</dbReference>
<dbReference type="Gene3D" id="3.40.50.300">
    <property type="entry name" value="P-loop containing nucleotide triphosphate hydrolases"/>
    <property type="match status" value="1"/>
</dbReference>
<evidence type="ECO:0000256" key="16">
    <source>
        <dbReference type="ARBA" id="ARBA00047660"/>
    </source>
</evidence>
<comment type="similarity">
    <text evidence="2">Belongs to the small GTPase superfamily. Rab family.</text>
</comment>
<dbReference type="InterPro" id="IPR005225">
    <property type="entry name" value="Small_GTP-bd"/>
</dbReference>
<evidence type="ECO:0000256" key="1">
    <source>
        <dbReference type="ARBA" id="ARBA00001946"/>
    </source>
</evidence>
<comment type="subcellular location">
    <subcellularLocation>
        <location evidence="15">Golgi apparatus membrane</location>
        <topology evidence="15">Lipid-anchor</topology>
    </subcellularLocation>
</comment>
<keyword evidence="6" id="KW-0547">Nucleotide-binding</keyword>
<evidence type="ECO:0000256" key="8">
    <source>
        <dbReference type="ARBA" id="ARBA00022842"/>
    </source>
</evidence>
<evidence type="ECO:0000256" key="13">
    <source>
        <dbReference type="ARBA" id="ARBA00023288"/>
    </source>
</evidence>
<dbReference type="SUPFAM" id="SSF52540">
    <property type="entry name" value="P-loop containing nucleoside triphosphate hydrolases"/>
    <property type="match status" value="1"/>
</dbReference>
<reference evidence="19 21" key="1">
    <citation type="journal article" date="2018" name="Gigascience">
        <title>Genomes of trombidid mites reveal novel predicted allergens and laterally-transferred genes associated with secondary metabolism.</title>
        <authorList>
            <person name="Dong X."/>
            <person name="Chaisiri K."/>
            <person name="Xia D."/>
            <person name="Armstrong S.D."/>
            <person name="Fang Y."/>
            <person name="Donnelly M.J."/>
            <person name="Kadowaki T."/>
            <person name="McGarry J.W."/>
            <person name="Darby A.C."/>
            <person name="Makepeace B.L."/>
        </authorList>
    </citation>
    <scope>NUCLEOTIDE SEQUENCE [LARGE SCALE GENOMIC DNA]</scope>
    <source>
        <strain evidence="19">UoL-WK</strain>
    </source>
</reference>
<evidence type="ECO:0000256" key="10">
    <source>
        <dbReference type="ARBA" id="ARBA00023034"/>
    </source>
</evidence>
<dbReference type="GO" id="GO:0000139">
    <property type="term" value="C:Golgi membrane"/>
    <property type="evidence" value="ECO:0007669"/>
    <property type="project" value="UniProtKB-SubCell"/>
</dbReference>
<evidence type="ECO:0000256" key="18">
    <source>
        <dbReference type="ARBA" id="ARBA00067830"/>
    </source>
</evidence>
<keyword evidence="12" id="KW-0472">Membrane</keyword>
<dbReference type="EC" id="3.6.5.2" evidence="3"/>
<dbReference type="STRING" id="1965070.A0A443R135"/>
<accession>A0A443R135</accession>